<feature type="transmembrane region" description="Helical" evidence="2">
    <location>
        <begin position="65"/>
        <end position="82"/>
    </location>
</feature>
<keyword evidence="6" id="KW-1185">Reference proteome</keyword>
<sequence>MKNSILKIVNVILLFFIFILGSIIIYKIYSNNLLQFGKINIIISAVILLLFLFLFILMIKNKLKITRFILSIILVTLYALGLHELNKGLNLVEKLNKNAEINSYTMSVVVLKDSTINSVHDIKSNSVLAPLATDKENINSLINDIKEKENIKLNLLDGESYTKQYEKLLSKESKIIILNSGYENLIALSHPDYQDKIKKIYELKIEQTINKKDSATNMNAFNVYISGIDTFGPITTVARSDVNIIMTVNRDTNKILLTTTPRDAYVKIADGGNNQYDKLTHAGVYGVDASIHTLENLYNTKIDYYTRINFTSFLKLIDLLGGVEVYNEQEFTSLYGKYYFPVGVVKLDSDKALGFVRERYSLASGDNDRGKNQQKVITAIIKKLTTTEAINNYKNIVEELSASIQTDMPVKTIMNLANDQLDSKSEYVVSSQALTGTGAMGLPSYAMPGYNLYMTQINEDSLIETSTNIKNTLEGK</sequence>
<dbReference type="RefSeq" id="WP_179941323.1">
    <property type="nucleotide sequence ID" value="NZ_JACBYF010000008.1"/>
</dbReference>
<evidence type="ECO:0000313" key="5">
    <source>
        <dbReference type="EMBL" id="NYS47534.1"/>
    </source>
</evidence>
<name>A0ABX2T251_9BACL</name>
<organism evidence="5 6">
    <name type="scientific">Gemelliphila palaticanis</name>
    <dbReference type="NCBI Taxonomy" id="81950"/>
    <lineage>
        <taxon>Bacteria</taxon>
        <taxon>Bacillati</taxon>
        <taxon>Bacillota</taxon>
        <taxon>Bacilli</taxon>
        <taxon>Bacillales</taxon>
        <taxon>Gemellaceae</taxon>
        <taxon>Gemelliphila</taxon>
    </lineage>
</organism>
<feature type="domain" description="DNA polymerase processivity factor" evidence="3">
    <location>
        <begin position="62"/>
        <end position="178"/>
    </location>
</feature>
<comment type="similarity">
    <text evidence="1">Belongs to the LytR/CpsA/Psr (LCP) family.</text>
</comment>
<dbReference type="Pfam" id="PF02916">
    <property type="entry name" value="DNA_PPF"/>
    <property type="match status" value="1"/>
</dbReference>
<dbReference type="EMBL" id="JACBYF010000008">
    <property type="protein sequence ID" value="NYS47534.1"/>
    <property type="molecule type" value="Genomic_DNA"/>
</dbReference>
<gene>
    <name evidence="5" type="ORF">HZY85_04900</name>
</gene>
<accession>A0ABX2T251</accession>
<evidence type="ECO:0000259" key="4">
    <source>
        <dbReference type="Pfam" id="PF03816"/>
    </source>
</evidence>
<evidence type="ECO:0000313" key="6">
    <source>
        <dbReference type="Proteomes" id="UP000531840"/>
    </source>
</evidence>
<dbReference type="Gene3D" id="3.40.190.10">
    <property type="entry name" value="Periplasmic binding protein-like II"/>
    <property type="match status" value="1"/>
</dbReference>
<proteinExistence type="inferred from homology"/>
<evidence type="ECO:0000256" key="1">
    <source>
        <dbReference type="ARBA" id="ARBA00006068"/>
    </source>
</evidence>
<keyword evidence="2" id="KW-0472">Membrane</keyword>
<dbReference type="InterPro" id="IPR004474">
    <property type="entry name" value="LytR_CpsA_psr"/>
</dbReference>
<dbReference type="Proteomes" id="UP000531840">
    <property type="component" value="Unassembled WGS sequence"/>
</dbReference>
<feature type="domain" description="Cell envelope-related transcriptional attenuator" evidence="4">
    <location>
        <begin position="239"/>
        <end position="384"/>
    </location>
</feature>
<feature type="transmembrane region" description="Helical" evidence="2">
    <location>
        <begin position="41"/>
        <end position="58"/>
    </location>
</feature>
<dbReference type="Gene3D" id="3.40.630.190">
    <property type="entry name" value="LCP protein"/>
    <property type="match status" value="1"/>
</dbReference>
<keyword evidence="2" id="KW-0812">Transmembrane</keyword>
<reference evidence="5 6" key="1">
    <citation type="submission" date="2020-07" db="EMBL/GenBank/DDBJ databases">
        <title>MOT database genomes.</title>
        <authorList>
            <person name="Joseph S."/>
            <person name="Aduse-Opoku J."/>
            <person name="Hashim A."/>
            <person name="Wade W."/>
            <person name="Curtis M."/>
        </authorList>
    </citation>
    <scope>NUCLEOTIDE SEQUENCE [LARGE SCALE GENOMIC DNA]</scope>
    <source>
        <strain evidence="5 6">CIP 106318</strain>
    </source>
</reference>
<dbReference type="InterPro" id="IPR004190">
    <property type="entry name" value="DNA_pol_proc_fac"/>
</dbReference>
<comment type="caution">
    <text evidence="5">The sequence shown here is derived from an EMBL/GenBank/DDBJ whole genome shotgun (WGS) entry which is preliminary data.</text>
</comment>
<dbReference type="NCBIfam" id="TIGR00350">
    <property type="entry name" value="lytR_cpsA_psr"/>
    <property type="match status" value="1"/>
</dbReference>
<dbReference type="PANTHER" id="PTHR33392">
    <property type="entry name" value="POLYISOPRENYL-TEICHOIC ACID--PEPTIDOGLYCAN TEICHOIC ACID TRANSFERASE TAGU"/>
    <property type="match status" value="1"/>
</dbReference>
<dbReference type="InterPro" id="IPR050922">
    <property type="entry name" value="LytR/CpsA/Psr_CW_biosynth"/>
</dbReference>
<dbReference type="Pfam" id="PF03816">
    <property type="entry name" value="LytR_cpsA_psr"/>
    <property type="match status" value="1"/>
</dbReference>
<protein>
    <submittedName>
        <fullName evidence="5">LCP family protein</fullName>
    </submittedName>
</protein>
<keyword evidence="2" id="KW-1133">Transmembrane helix</keyword>
<evidence type="ECO:0000256" key="2">
    <source>
        <dbReference type="SAM" id="Phobius"/>
    </source>
</evidence>
<dbReference type="PANTHER" id="PTHR33392:SF6">
    <property type="entry name" value="POLYISOPRENYL-TEICHOIC ACID--PEPTIDOGLYCAN TEICHOIC ACID TRANSFERASE TAGU"/>
    <property type="match status" value="1"/>
</dbReference>
<evidence type="ECO:0000259" key="3">
    <source>
        <dbReference type="Pfam" id="PF02916"/>
    </source>
</evidence>
<feature type="transmembrane region" description="Helical" evidence="2">
    <location>
        <begin position="12"/>
        <end position="29"/>
    </location>
</feature>